<proteinExistence type="predicted"/>
<accession>A0A0J1H885</accession>
<evidence type="ECO:0000313" key="3">
    <source>
        <dbReference type="Proteomes" id="UP000035909"/>
    </source>
</evidence>
<keyword evidence="1" id="KW-0472">Membrane</keyword>
<reference evidence="2 3" key="1">
    <citation type="submission" date="2015-05" db="EMBL/GenBank/DDBJ databases">
        <title>Photobacterium galathea sp. nov.</title>
        <authorList>
            <person name="Machado H."/>
            <person name="Gram L."/>
        </authorList>
    </citation>
    <scope>NUCLEOTIDE SEQUENCE [LARGE SCALE GENOMIC DNA]</scope>
    <source>
        <strain evidence="2 3">DSM 22954</strain>
    </source>
</reference>
<dbReference type="Pfam" id="PF04955">
    <property type="entry name" value="HupE_UreJ"/>
    <property type="match status" value="1"/>
</dbReference>
<dbReference type="InterPro" id="IPR007038">
    <property type="entry name" value="HupE_UreJ"/>
</dbReference>
<feature type="transmembrane region" description="Helical" evidence="1">
    <location>
        <begin position="106"/>
        <end position="125"/>
    </location>
</feature>
<protein>
    <recommendedName>
        <fullName evidence="4">HupE / UreJ protein</fullName>
    </recommendedName>
</protein>
<feature type="transmembrane region" description="Helical" evidence="1">
    <location>
        <begin position="131"/>
        <end position="155"/>
    </location>
</feature>
<keyword evidence="3" id="KW-1185">Reference proteome</keyword>
<feature type="transmembrane region" description="Helical" evidence="1">
    <location>
        <begin position="82"/>
        <end position="101"/>
    </location>
</feature>
<name>A0A0J1H885_9GAMM</name>
<gene>
    <name evidence="2" type="ORF">ABT57_13860</name>
</gene>
<feature type="transmembrane region" description="Helical" evidence="1">
    <location>
        <begin position="26"/>
        <end position="45"/>
    </location>
</feature>
<dbReference type="STRING" id="320778.ABT57_13860"/>
<comment type="caution">
    <text evidence="2">The sequence shown here is derived from an EMBL/GenBank/DDBJ whole genome shotgun (WGS) entry which is preliminary data.</text>
</comment>
<keyword evidence="1" id="KW-0812">Transmembrane</keyword>
<keyword evidence="1" id="KW-1133">Transmembrane helix</keyword>
<dbReference type="Proteomes" id="UP000035909">
    <property type="component" value="Unassembled WGS sequence"/>
</dbReference>
<sequence>MLALLPCFAHAHLVNTGLGPVYDGITHLFITPEDLLTVIALALYCGLSGASASRLGMFAFPIAWCIGGLIGLTTTIDSSSLPIAAISFVLLGVLVAADVVIPKRHLVIVIAFVGFAHGVFNGQALQAGPAAAGLIGTIGALFVLMTLVSASVVALKSAWTRIAVRVLGSWVSASGILLFGWYLKTVI</sequence>
<feature type="transmembrane region" description="Helical" evidence="1">
    <location>
        <begin position="57"/>
        <end position="76"/>
    </location>
</feature>
<organism evidence="2 3">
    <name type="scientific">Photobacterium ganghwense</name>
    <dbReference type="NCBI Taxonomy" id="320778"/>
    <lineage>
        <taxon>Bacteria</taxon>
        <taxon>Pseudomonadati</taxon>
        <taxon>Pseudomonadota</taxon>
        <taxon>Gammaproteobacteria</taxon>
        <taxon>Vibrionales</taxon>
        <taxon>Vibrionaceae</taxon>
        <taxon>Photobacterium</taxon>
    </lineage>
</organism>
<evidence type="ECO:0000256" key="1">
    <source>
        <dbReference type="SAM" id="Phobius"/>
    </source>
</evidence>
<evidence type="ECO:0000313" key="2">
    <source>
        <dbReference type="EMBL" id="KLV07935.1"/>
    </source>
</evidence>
<feature type="transmembrane region" description="Helical" evidence="1">
    <location>
        <begin position="162"/>
        <end position="183"/>
    </location>
</feature>
<dbReference type="EMBL" id="LDOU01000015">
    <property type="protein sequence ID" value="KLV07935.1"/>
    <property type="molecule type" value="Genomic_DNA"/>
</dbReference>
<dbReference type="PATRIC" id="fig|320778.3.peg.3018"/>
<dbReference type="AlphaFoldDB" id="A0A0J1H885"/>
<evidence type="ECO:0008006" key="4">
    <source>
        <dbReference type="Google" id="ProtNLM"/>
    </source>
</evidence>